<keyword evidence="11" id="KW-0067">ATP-binding</keyword>
<dbReference type="InterPro" id="IPR013749">
    <property type="entry name" value="PM/HMP-P_kinase-1"/>
</dbReference>
<dbReference type="EMBL" id="QRDZ01000018">
    <property type="protein sequence ID" value="RED66449.1"/>
    <property type="molecule type" value="Genomic_DNA"/>
</dbReference>
<evidence type="ECO:0000313" key="18">
    <source>
        <dbReference type="Proteomes" id="UP000256977"/>
    </source>
</evidence>
<dbReference type="InterPro" id="IPR029056">
    <property type="entry name" value="Ribokinase-like"/>
</dbReference>
<evidence type="ECO:0000256" key="12">
    <source>
        <dbReference type="ARBA" id="ARBA00022977"/>
    </source>
</evidence>
<dbReference type="GO" id="GO:0005829">
    <property type="term" value="C:cytosol"/>
    <property type="evidence" value="ECO:0007669"/>
    <property type="project" value="TreeGrafter"/>
</dbReference>
<dbReference type="RefSeq" id="WP_116062682.1">
    <property type="nucleotide sequence ID" value="NZ_QRDZ01000018.1"/>
</dbReference>
<keyword evidence="18" id="KW-1185">Reference proteome</keyword>
<comment type="similarity">
    <text evidence="4">Belongs to the ThiD family.</text>
</comment>
<dbReference type="PANTHER" id="PTHR20858:SF17">
    <property type="entry name" value="HYDROXYMETHYLPYRIMIDINE_PHOSPHOMETHYLPYRIMIDINE KINASE THI20-RELATED"/>
    <property type="match status" value="1"/>
</dbReference>
<name>A0A3D9IY63_9BACL</name>
<evidence type="ECO:0000256" key="13">
    <source>
        <dbReference type="ARBA" id="ARBA00037917"/>
    </source>
</evidence>
<dbReference type="PANTHER" id="PTHR20858">
    <property type="entry name" value="PHOSPHOMETHYLPYRIMIDINE KINASE"/>
    <property type="match status" value="1"/>
</dbReference>
<organism evidence="17 18">
    <name type="scientific">Cohnella phaseoli</name>
    <dbReference type="NCBI Taxonomy" id="456490"/>
    <lineage>
        <taxon>Bacteria</taxon>
        <taxon>Bacillati</taxon>
        <taxon>Bacillota</taxon>
        <taxon>Bacilli</taxon>
        <taxon>Bacillales</taxon>
        <taxon>Paenibacillaceae</taxon>
        <taxon>Cohnella</taxon>
    </lineage>
</organism>
<dbReference type="OrthoDB" id="9810880at2"/>
<gene>
    <name evidence="17" type="ORF">DFP98_11871</name>
</gene>
<comment type="caution">
    <text evidence="17">The sequence shown here is derived from an EMBL/GenBank/DDBJ whole genome shotgun (WGS) entry which is preliminary data.</text>
</comment>
<evidence type="ECO:0000256" key="15">
    <source>
        <dbReference type="ARBA" id="ARBA00043176"/>
    </source>
</evidence>
<reference evidence="17 18" key="1">
    <citation type="submission" date="2018-07" db="EMBL/GenBank/DDBJ databases">
        <title>Genomic Encyclopedia of Type Strains, Phase III (KMG-III): the genomes of soil and plant-associated and newly described type strains.</title>
        <authorList>
            <person name="Whitman W."/>
        </authorList>
    </citation>
    <scope>NUCLEOTIDE SEQUENCE [LARGE SCALE GENOMIC DNA]</scope>
    <source>
        <strain evidence="17 18">CECT 7287</strain>
    </source>
</reference>
<evidence type="ECO:0000256" key="6">
    <source>
        <dbReference type="ARBA" id="ARBA00012963"/>
    </source>
</evidence>
<dbReference type="FunFam" id="3.40.1190.20:FF:000003">
    <property type="entry name" value="Phosphomethylpyrimidine kinase ThiD"/>
    <property type="match status" value="1"/>
</dbReference>
<dbReference type="CDD" id="cd01169">
    <property type="entry name" value="HMPP_kinase"/>
    <property type="match status" value="1"/>
</dbReference>
<evidence type="ECO:0000256" key="10">
    <source>
        <dbReference type="ARBA" id="ARBA00022777"/>
    </source>
</evidence>
<dbReference type="GO" id="GO:0005524">
    <property type="term" value="F:ATP binding"/>
    <property type="evidence" value="ECO:0007669"/>
    <property type="project" value="UniProtKB-KW"/>
</dbReference>
<keyword evidence="10 17" id="KW-0418">Kinase</keyword>
<comment type="pathway">
    <text evidence="13">Cofactor biosynthesis; thiamine diphosphate biosynthesis; 4-amino-2-methyl-5-diphosphomethylpyrimidine from 5-amino-1-(5-phospho-D-ribosyl)imidazole: step 2/3.</text>
</comment>
<protein>
    <recommendedName>
        <fullName evidence="7">Hydroxymethylpyrimidine/phosphomethylpyrimidine kinase</fullName>
        <ecNumber evidence="5">2.7.1.49</ecNumber>
        <ecNumber evidence="6">2.7.4.7</ecNumber>
    </recommendedName>
    <alternativeName>
        <fullName evidence="14">Hydroxymethylpyrimidine kinase</fullName>
    </alternativeName>
    <alternativeName>
        <fullName evidence="15">Hydroxymethylpyrimidine phosphate kinase</fullName>
    </alternativeName>
</protein>
<dbReference type="GO" id="GO:0009228">
    <property type="term" value="P:thiamine biosynthetic process"/>
    <property type="evidence" value="ECO:0007669"/>
    <property type="project" value="UniProtKB-KW"/>
</dbReference>
<dbReference type="Gene3D" id="3.40.1190.20">
    <property type="match status" value="1"/>
</dbReference>
<evidence type="ECO:0000256" key="2">
    <source>
        <dbReference type="ARBA" id="ARBA00000565"/>
    </source>
</evidence>
<evidence type="ECO:0000313" key="17">
    <source>
        <dbReference type="EMBL" id="RED66449.1"/>
    </source>
</evidence>
<sequence length="288" mass="30309">MREGARSSREASAFRRPLALTVAGSDSGGGAGIQADLKTFQELGVYGMSVVTAVTAQNSLGVQRVDNVSPDMVGAQLESVLSDIGTDAVKTGMLPATAHVEASARSFARHRVKRLVVDPVGAASDGSRLMDGGAFEAMKRLLLPMAEVVTPNLPEACRLLGVHSGDIRTMTDMERLAKRLLALGSRHVFLKGGHWSGEEAVDVFVSAERPGETKRFAGPRYPTPHTHGTGCTTASAIAALLAKGALPEEACREAKAFVAAAISEAFALGEGTGSLWHGAFAEKRRFLR</sequence>
<dbReference type="EC" id="2.7.4.7" evidence="6"/>
<keyword evidence="12" id="KW-0784">Thiamine biosynthesis</keyword>
<dbReference type="GO" id="GO:0008972">
    <property type="term" value="F:phosphomethylpyrimidine kinase activity"/>
    <property type="evidence" value="ECO:0007669"/>
    <property type="project" value="UniProtKB-EC"/>
</dbReference>
<comment type="catalytic activity">
    <reaction evidence="1">
        <text>4-amino-5-hydroxymethyl-2-methylpyrimidine + ATP = 4-amino-2-methyl-5-(phosphooxymethyl)pyrimidine + ADP + H(+)</text>
        <dbReference type="Rhea" id="RHEA:23096"/>
        <dbReference type="ChEBI" id="CHEBI:15378"/>
        <dbReference type="ChEBI" id="CHEBI:16892"/>
        <dbReference type="ChEBI" id="CHEBI:30616"/>
        <dbReference type="ChEBI" id="CHEBI:58354"/>
        <dbReference type="ChEBI" id="CHEBI:456216"/>
        <dbReference type="EC" id="2.7.1.49"/>
    </reaction>
</comment>
<proteinExistence type="inferred from homology"/>
<comment type="pathway">
    <text evidence="3">Cofactor biosynthesis; thiamine diphosphate biosynthesis; 4-amino-2-methyl-5-diphosphomethylpyrimidine from 5-amino-1-(5-phospho-D-ribosyl)imidazole: step 3/3.</text>
</comment>
<evidence type="ECO:0000256" key="5">
    <source>
        <dbReference type="ARBA" id="ARBA00012135"/>
    </source>
</evidence>
<comment type="catalytic activity">
    <reaction evidence="2">
        <text>4-amino-2-methyl-5-(phosphooxymethyl)pyrimidine + ATP = 4-amino-2-methyl-5-(diphosphooxymethyl)pyrimidine + ADP</text>
        <dbReference type="Rhea" id="RHEA:19893"/>
        <dbReference type="ChEBI" id="CHEBI:30616"/>
        <dbReference type="ChEBI" id="CHEBI:57841"/>
        <dbReference type="ChEBI" id="CHEBI:58354"/>
        <dbReference type="ChEBI" id="CHEBI:456216"/>
        <dbReference type="EC" id="2.7.4.7"/>
    </reaction>
</comment>
<dbReference type="AlphaFoldDB" id="A0A3D9IY63"/>
<dbReference type="Pfam" id="PF08543">
    <property type="entry name" value="Phos_pyr_kin"/>
    <property type="match status" value="1"/>
</dbReference>
<evidence type="ECO:0000256" key="4">
    <source>
        <dbReference type="ARBA" id="ARBA00009879"/>
    </source>
</evidence>
<keyword evidence="8" id="KW-0808">Transferase</keyword>
<evidence type="ECO:0000256" key="9">
    <source>
        <dbReference type="ARBA" id="ARBA00022741"/>
    </source>
</evidence>
<evidence type="ECO:0000256" key="3">
    <source>
        <dbReference type="ARBA" id="ARBA00004769"/>
    </source>
</evidence>
<feature type="domain" description="Pyridoxamine kinase/Phosphomethylpyrimidine kinase" evidence="16">
    <location>
        <begin position="26"/>
        <end position="275"/>
    </location>
</feature>
<evidence type="ECO:0000256" key="11">
    <source>
        <dbReference type="ARBA" id="ARBA00022840"/>
    </source>
</evidence>
<dbReference type="InterPro" id="IPR004399">
    <property type="entry name" value="HMP/HMP-P_kinase_dom"/>
</dbReference>
<dbReference type="SUPFAM" id="SSF53613">
    <property type="entry name" value="Ribokinase-like"/>
    <property type="match status" value="1"/>
</dbReference>
<evidence type="ECO:0000259" key="16">
    <source>
        <dbReference type="Pfam" id="PF08543"/>
    </source>
</evidence>
<dbReference type="Proteomes" id="UP000256977">
    <property type="component" value="Unassembled WGS sequence"/>
</dbReference>
<evidence type="ECO:0000256" key="8">
    <source>
        <dbReference type="ARBA" id="ARBA00022679"/>
    </source>
</evidence>
<evidence type="ECO:0000256" key="14">
    <source>
        <dbReference type="ARBA" id="ARBA00042102"/>
    </source>
</evidence>
<dbReference type="EC" id="2.7.1.49" evidence="5"/>
<dbReference type="GO" id="GO:0008902">
    <property type="term" value="F:hydroxymethylpyrimidine kinase activity"/>
    <property type="evidence" value="ECO:0007669"/>
    <property type="project" value="UniProtKB-EC"/>
</dbReference>
<evidence type="ECO:0000256" key="7">
    <source>
        <dbReference type="ARBA" id="ARBA00019161"/>
    </source>
</evidence>
<evidence type="ECO:0000256" key="1">
    <source>
        <dbReference type="ARBA" id="ARBA00000151"/>
    </source>
</evidence>
<dbReference type="NCBIfam" id="TIGR00097">
    <property type="entry name" value="HMP-P_kinase"/>
    <property type="match status" value="1"/>
</dbReference>
<accession>A0A3D9IY63</accession>
<keyword evidence="9" id="KW-0547">Nucleotide-binding</keyword>